<accession>A0ABW3PVI6</accession>
<feature type="transmembrane region" description="Helical" evidence="1">
    <location>
        <begin position="6"/>
        <end position="26"/>
    </location>
</feature>
<comment type="caution">
    <text evidence="2">The sequence shown here is derived from an EMBL/GenBank/DDBJ whole genome shotgun (WGS) entry which is preliminary data.</text>
</comment>
<gene>
    <name evidence="2" type="ORF">ACFQ3J_24985</name>
</gene>
<reference evidence="3" key="1">
    <citation type="journal article" date="2019" name="Int. J. Syst. Evol. Microbiol.">
        <title>The Global Catalogue of Microorganisms (GCM) 10K type strain sequencing project: providing services to taxonomists for standard genome sequencing and annotation.</title>
        <authorList>
            <consortium name="The Broad Institute Genomics Platform"/>
            <consortium name="The Broad Institute Genome Sequencing Center for Infectious Disease"/>
            <person name="Wu L."/>
            <person name="Ma J."/>
        </authorList>
    </citation>
    <scope>NUCLEOTIDE SEQUENCE [LARGE SCALE GENOMIC DNA]</scope>
    <source>
        <strain evidence="3">CCUG 53519</strain>
    </source>
</reference>
<dbReference type="EMBL" id="JBHTKX010000009">
    <property type="protein sequence ID" value="MFD1131379.1"/>
    <property type="molecule type" value="Genomic_DNA"/>
</dbReference>
<proteinExistence type="predicted"/>
<dbReference type="RefSeq" id="WP_090727763.1">
    <property type="nucleotide sequence ID" value="NZ_JBHTKX010000009.1"/>
</dbReference>
<keyword evidence="1" id="KW-1133">Transmembrane helix</keyword>
<name>A0ABW3PVI6_9BACL</name>
<sequence length="136" mass="15658">MKRLFSLIAVLSVFILSLLVFILITINSKAEMMKTSLVLTSPTNYESQTDETFEKTGIINKTYKLEGKKSSNYNMMIVGSMTIPITWTDYTEERYYVLLEGMELTADQQVWEQLQLSEGEVVTVEFNQNLHITKII</sequence>
<keyword evidence="1" id="KW-0472">Membrane</keyword>
<keyword evidence="3" id="KW-1185">Reference proteome</keyword>
<evidence type="ECO:0008006" key="4">
    <source>
        <dbReference type="Google" id="ProtNLM"/>
    </source>
</evidence>
<evidence type="ECO:0000256" key="1">
    <source>
        <dbReference type="SAM" id="Phobius"/>
    </source>
</evidence>
<protein>
    <recommendedName>
        <fullName evidence="4">DUF5412 domain-containing protein</fullName>
    </recommendedName>
</protein>
<keyword evidence="1" id="KW-0812">Transmembrane</keyword>
<evidence type="ECO:0000313" key="2">
    <source>
        <dbReference type="EMBL" id="MFD1131379.1"/>
    </source>
</evidence>
<evidence type="ECO:0000313" key="3">
    <source>
        <dbReference type="Proteomes" id="UP001597169"/>
    </source>
</evidence>
<organism evidence="2 3">
    <name type="scientific">Paenibacillus provencensis</name>
    <dbReference type="NCBI Taxonomy" id="441151"/>
    <lineage>
        <taxon>Bacteria</taxon>
        <taxon>Bacillati</taxon>
        <taxon>Bacillota</taxon>
        <taxon>Bacilli</taxon>
        <taxon>Bacillales</taxon>
        <taxon>Paenibacillaceae</taxon>
        <taxon>Paenibacillus</taxon>
    </lineage>
</organism>
<dbReference type="Proteomes" id="UP001597169">
    <property type="component" value="Unassembled WGS sequence"/>
</dbReference>